<dbReference type="CDD" id="cd09727">
    <property type="entry name" value="Cas6_I-E"/>
    <property type="match status" value="1"/>
</dbReference>
<dbReference type="Gene3D" id="3.30.70.1200">
    <property type="entry name" value="Crispr-associated protein, domain 1"/>
    <property type="match status" value="1"/>
</dbReference>
<dbReference type="RefSeq" id="WP_129350558.1">
    <property type="nucleotide sequence ID" value="NZ_CP026538.1"/>
</dbReference>
<sequence>MFLAKLQLRTKEAIFKNVYDAHQALWELFADRPDRKRDFLFREIDAENYLAVSAREPVDRKGVWRLAVKPYAPKLAEGDRLYVSLRANAVVKRQREDGGQDRFDVVQDARKRFQAAGVEPPPRAVLAQECGGKWLLARQAELGLCFEDLSLVVESYTKRQYWRDGRKVTLGTLDFAGFAQVCDPDKALGALFTGVGPAKGLGCGLMLVRRA</sequence>
<protein>
    <submittedName>
        <fullName evidence="1">Type I-E CRISPR-associated protein Cas6/Cse3/CasE</fullName>
    </submittedName>
</protein>
<name>A0A4P6HZG2_9BACT</name>
<accession>A0A4P6HZG2</accession>
<keyword evidence="2" id="KW-1185">Reference proteome</keyword>
<dbReference type="AlphaFoldDB" id="A0A4P6HZG2"/>
<dbReference type="SMART" id="SM01101">
    <property type="entry name" value="CRISPR_assoc"/>
    <property type="match status" value="1"/>
</dbReference>
<dbReference type="Gene3D" id="3.30.70.1210">
    <property type="entry name" value="Crispr-associated protein, domain 2"/>
    <property type="match status" value="1"/>
</dbReference>
<dbReference type="KEGG" id="dcb:C3Y92_05835"/>
<reference evidence="1 2" key="1">
    <citation type="submission" date="2018-02" db="EMBL/GenBank/DDBJ databases">
        <title>Genome sequence of Desulfovibrio carbinolicus DSM 3852.</title>
        <authorList>
            <person name="Wilbanks E."/>
            <person name="Skennerton C.T."/>
            <person name="Orphan V.J."/>
        </authorList>
    </citation>
    <scope>NUCLEOTIDE SEQUENCE [LARGE SCALE GENOMIC DNA]</scope>
    <source>
        <strain evidence="1 2">DSM 3852</strain>
    </source>
</reference>
<dbReference type="SUPFAM" id="SSF117987">
    <property type="entry name" value="CRISPR-associated protein"/>
    <property type="match status" value="2"/>
</dbReference>
<evidence type="ECO:0000313" key="2">
    <source>
        <dbReference type="Proteomes" id="UP000293296"/>
    </source>
</evidence>
<evidence type="ECO:0000313" key="1">
    <source>
        <dbReference type="EMBL" id="QAZ66789.1"/>
    </source>
</evidence>
<proteinExistence type="predicted"/>
<gene>
    <name evidence="1" type="primary">cas6e</name>
    <name evidence="1" type="ORF">C3Y92_05835</name>
</gene>
<organism evidence="1 2">
    <name type="scientific">Solidesulfovibrio carbinolicus</name>
    <dbReference type="NCBI Taxonomy" id="296842"/>
    <lineage>
        <taxon>Bacteria</taxon>
        <taxon>Pseudomonadati</taxon>
        <taxon>Thermodesulfobacteriota</taxon>
        <taxon>Desulfovibrionia</taxon>
        <taxon>Desulfovibrionales</taxon>
        <taxon>Desulfovibrionaceae</taxon>
        <taxon>Solidesulfovibrio</taxon>
    </lineage>
</organism>
<dbReference type="OrthoDB" id="9795689at2"/>
<dbReference type="EMBL" id="CP026538">
    <property type="protein sequence ID" value="QAZ66789.1"/>
    <property type="molecule type" value="Genomic_DNA"/>
</dbReference>
<dbReference type="InterPro" id="IPR010179">
    <property type="entry name" value="CRISPR-assoc_prot_Cse3"/>
</dbReference>
<dbReference type="Pfam" id="PF08798">
    <property type="entry name" value="CRISPR_assoc"/>
    <property type="match status" value="1"/>
</dbReference>
<dbReference type="NCBIfam" id="TIGR01907">
    <property type="entry name" value="casE_Cse3"/>
    <property type="match status" value="1"/>
</dbReference>
<dbReference type="Proteomes" id="UP000293296">
    <property type="component" value="Chromosome"/>
</dbReference>